<keyword evidence="2" id="KW-0560">Oxidoreductase</keyword>
<dbReference type="Pfam" id="PF00067">
    <property type="entry name" value="p450"/>
    <property type="match status" value="1"/>
</dbReference>
<dbReference type="AlphaFoldDB" id="A0A660CI27"/>
<sequence>MTALLPVDEDFFRDPFPFFDRLRDSGPVHVLHARDGSRFWLVVGSTEITSGLLDRRLSKDPDLIASARTRQLSERGTITPAAEYELDEVTLFLRSFTGDVTSVVRDTLSADHAARQAGAFGAIAADVLGGIDDTDVPVDLVQHYTLPYSIRVSSHLLGVTEPERFHRAVHAWLSARDDAGREAAVTELNAHFRATAVARQDDPADDVVSALVARIGVGDLDSLNRALLIFLMISSETVYSFLATATYLLLTNPAQLRSLHDDPEQITTALEELLRLTGPHNISAQRCATEDLELGGQRIARGDLVAFALGAANHDPAVHPCPHRFDLDRSPRRHLAFGAGRHHCPAAHHARAALTAGLEALLHRFPDLELAIPADKVRWQPSETLRSVQALPVRLRECAAVAPSSSGRNSFG</sequence>
<evidence type="ECO:0000313" key="3">
    <source>
        <dbReference type="EMBL" id="TWH20701.1"/>
    </source>
</evidence>
<dbReference type="PROSITE" id="PS00086">
    <property type="entry name" value="CYTOCHROME_P450"/>
    <property type="match status" value="1"/>
</dbReference>
<dbReference type="OrthoDB" id="3678709at2"/>
<evidence type="ECO:0000256" key="2">
    <source>
        <dbReference type="RuleBase" id="RU000461"/>
    </source>
</evidence>
<gene>
    <name evidence="3" type="ORF">JD82_02548</name>
</gene>
<reference evidence="3 4" key="1">
    <citation type="submission" date="2019-07" db="EMBL/GenBank/DDBJ databases">
        <title>R&amp;d 2014.</title>
        <authorList>
            <person name="Klenk H.-P."/>
        </authorList>
    </citation>
    <scope>NUCLEOTIDE SEQUENCE [LARGE SCALE GENOMIC DNA]</scope>
    <source>
        <strain evidence="3 4">DSM 43194</strain>
    </source>
</reference>
<dbReference type="Proteomes" id="UP000317303">
    <property type="component" value="Unassembled WGS sequence"/>
</dbReference>
<dbReference type="PANTHER" id="PTHR46696">
    <property type="entry name" value="P450, PUTATIVE (EUROFUNG)-RELATED"/>
    <property type="match status" value="1"/>
</dbReference>
<dbReference type="InterPro" id="IPR002397">
    <property type="entry name" value="Cyt_P450_B"/>
</dbReference>
<dbReference type="InterPro" id="IPR001128">
    <property type="entry name" value="Cyt_P450"/>
</dbReference>
<dbReference type="PRINTS" id="PR00359">
    <property type="entry name" value="BP450"/>
</dbReference>
<dbReference type="GO" id="GO:0016705">
    <property type="term" value="F:oxidoreductase activity, acting on paired donors, with incorporation or reduction of molecular oxygen"/>
    <property type="evidence" value="ECO:0007669"/>
    <property type="project" value="InterPro"/>
</dbReference>
<dbReference type="EMBL" id="VLJV01000001">
    <property type="protein sequence ID" value="TWH20701.1"/>
    <property type="molecule type" value="Genomic_DNA"/>
</dbReference>
<comment type="similarity">
    <text evidence="1 2">Belongs to the cytochrome P450 family.</text>
</comment>
<dbReference type="InterPro" id="IPR017972">
    <property type="entry name" value="Cyt_P450_CS"/>
</dbReference>
<dbReference type="GO" id="GO:0020037">
    <property type="term" value="F:heme binding"/>
    <property type="evidence" value="ECO:0007669"/>
    <property type="project" value="InterPro"/>
</dbReference>
<dbReference type="GO" id="GO:0004497">
    <property type="term" value="F:monooxygenase activity"/>
    <property type="evidence" value="ECO:0007669"/>
    <property type="project" value="UniProtKB-KW"/>
</dbReference>
<keyword evidence="2" id="KW-0408">Iron</keyword>
<organism evidence="3 4">
    <name type="scientific">Prauserella rugosa</name>
    <dbReference type="NCBI Taxonomy" id="43354"/>
    <lineage>
        <taxon>Bacteria</taxon>
        <taxon>Bacillati</taxon>
        <taxon>Actinomycetota</taxon>
        <taxon>Actinomycetes</taxon>
        <taxon>Pseudonocardiales</taxon>
        <taxon>Pseudonocardiaceae</taxon>
        <taxon>Prauserella</taxon>
    </lineage>
</organism>
<dbReference type="RefSeq" id="WP_145600449.1">
    <property type="nucleotide sequence ID" value="NZ_JOIJ01000005.1"/>
</dbReference>
<keyword evidence="4" id="KW-1185">Reference proteome</keyword>
<dbReference type="PANTHER" id="PTHR46696:SF1">
    <property type="entry name" value="CYTOCHROME P450 YJIB-RELATED"/>
    <property type="match status" value="1"/>
</dbReference>
<comment type="caution">
    <text evidence="3">The sequence shown here is derived from an EMBL/GenBank/DDBJ whole genome shotgun (WGS) entry which is preliminary data.</text>
</comment>
<proteinExistence type="inferred from homology"/>
<dbReference type="SUPFAM" id="SSF48264">
    <property type="entry name" value="Cytochrome P450"/>
    <property type="match status" value="1"/>
</dbReference>
<keyword evidence="2" id="KW-0349">Heme</keyword>
<protein>
    <submittedName>
        <fullName evidence="3">Cytochrome P450</fullName>
    </submittedName>
</protein>
<keyword evidence="2" id="KW-0479">Metal-binding</keyword>
<name>A0A660CI27_9PSEU</name>
<dbReference type="Gene3D" id="1.10.630.10">
    <property type="entry name" value="Cytochrome P450"/>
    <property type="match status" value="1"/>
</dbReference>
<evidence type="ECO:0000256" key="1">
    <source>
        <dbReference type="ARBA" id="ARBA00010617"/>
    </source>
</evidence>
<accession>A0A660CI27</accession>
<dbReference type="InterPro" id="IPR036396">
    <property type="entry name" value="Cyt_P450_sf"/>
</dbReference>
<dbReference type="GO" id="GO:0005506">
    <property type="term" value="F:iron ion binding"/>
    <property type="evidence" value="ECO:0007669"/>
    <property type="project" value="InterPro"/>
</dbReference>
<evidence type="ECO:0000313" key="4">
    <source>
        <dbReference type="Proteomes" id="UP000317303"/>
    </source>
</evidence>
<keyword evidence="2" id="KW-0503">Monooxygenase</keyword>